<sequence>MRACAAASLEAAEKDLQQIYSKVLSKLTDESHRKALRASQEAWQRYRDAEVRLEGALYEGGTIRPQIELYCRASITRARSEELRRLLAENFDR</sequence>
<gene>
    <name evidence="2" type="ORF">AMPC_28850</name>
</gene>
<name>A0ABN6NCR8_9BACT</name>
<dbReference type="Proteomes" id="UP001162734">
    <property type="component" value="Chromosome"/>
</dbReference>
<dbReference type="Gene3D" id="1.20.1270.180">
    <property type="match status" value="1"/>
</dbReference>
<protein>
    <recommendedName>
        <fullName evidence="1">Lysozyme inhibitor LprI-like N-terminal domain-containing protein</fullName>
    </recommendedName>
</protein>
<dbReference type="PANTHER" id="PTHR39176">
    <property type="entry name" value="PERIPLASMIC PROTEIN-RELATED"/>
    <property type="match status" value="1"/>
</dbReference>
<proteinExistence type="predicted"/>
<dbReference type="Pfam" id="PF07007">
    <property type="entry name" value="LprI"/>
    <property type="match status" value="1"/>
</dbReference>
<evidence type="ECO:0000259" key="1">
    <source>
        <dbReference type="Pfam" id="PF07007"/>
    </source>
</evidence>
<dbReference type="PANTHER" id="PTHR39176:SF1">
    <property type="entry name" value="PERIPLASMIC PROTEIN"/>
    <property type="match status" value="1"/>
</dbReference>
<evidence type="ECO:0000313" key="2">
    <source>
        <dbReference type="EMBL" id="BDG09772.1"/>
    </source>
</evidence>
<feature type="domain" description="Lysozyme inhibitor LprI-like N-terminal" evidence="1">
    <location>
        <begin position="1"/>
        <end position="83"/>
    </location>
</feature>
<organism evidence="2 3">
    <name type="scientific">Anaeromyxobacter paludicola</name>
    <dbReference type="NCBI Taxonomy" id="2918171"/>
    <lineage>
        <taxon>Bacteria</taxon>
        <taxon>Pseudomonadati</taxon>
        <taxon>Myxococcota</taxon>
        <taxon>Myxococcia</taxon>
        <taxon>Myxococcales</taxon>
        <taxon>Cystobacterineae</taxon>
        <taxon>Anaeromyxobacteraceae</taxon>
        <taxon>Anaeromyxobacter</taxon>
    </lineage>
</organism>
<reference evidence="3" key="1">
    <citation type="journal article" date="2022" name="Int. J. Syst. Evol. Microbiol.">
        <title>Anaeromyxobacter oryzae sp. nov., Anaeromyxobacter diazotrophicus sp. nov. and Anaeromyxobacter paludicola sp. nov., isolated from paddy soils.</title>
        <authorList>
            <person name="Itoh H."/>
            <person name="Xu Z."/>
            <person name="Mise K."/>
            <person name="Masuda Y."/>
            <person name="Ushijima N."/>
            <person name="Hayakawa C."/>
            <person name="Shiratori Y."/>
            <person name="Senoo K."/>
        </authorList>
    </citation>
    <scope>NUCLEOTIDE SEQUENCE [LARGE SCALE GENOMIC DNA]</scope>
    <source>
        <strain evidence="3">Red630</strain>
    </source>
</reference>
<evidence type="ECO:0000313" key="3">
    <source>
        <dbReference type="Proteomes" id="UP001162734"/>
    </source>
</evidence>
<dbReference type="InterPro" id="IPR009739">
    <property type="entry name" value="LprI-like_N"/>
</dbReference>
<accession>A0ABN6NCR8</accession>
<dbReference type="EMBL" id="AP025592">
    <property type="protein sequence ID" value="BDG09772.1"/>
    <property type="molecule type" value="Genomic_DNA"/>
</dbReference>
<keyword evidence="3" id="KW-1185">Reference proteome</keyword>